<feature type="compositionally biased region" description="Low complexity" evidence="9">
    <location>
        <begin position="397"/>
        <end position="413"/>
    </location>
</feature>
<dbReference type="PROSITE" id="PS00688">
    <property type="entry name" value="SIGMA54_INTERACT_3"/>
    <property type="match status" value="1"/>
</dbReference>
<sequence length="511" mass="54607">MKFFRSDLPALDGAPRLPADYHGTAVADVIDALPDGIAVLSLDGTVRTANRAFERLVARTLAELADRPLRPSGGADDVLAALGAALARMRPLDTAGALESGRVVSASLRILRDGDGAAFGAVAILADPAAQRRTGERRGDPFRFSGDGHEAAPAHVDTPETDALLRQGTAALERNARVMLTGESGTGKTELARRLRDRVCGRTGAAPFVHVNCGSIPESLFESEMFGYEAGAFTGAAARGKTGYVEAAENGVLFLDEVGEIPLHVQAKLLTFLEDGTFMRVGSPVRRRARVRIVSATNRNLPEMIAAGTFRRDLYYRLAVVSLTCPPLRGRRELIRAIAESQLKRINLERTPRLTLAPALWSALADHAWPGNVRELANVLEHVAAVADEEATPAHLPPDFSAPAPAEPPFALAGETRDAGGAEDGGSPLREALRDYEDFLIARAIERHGSKRRAARALGVDIGTLVRKTTRRGKTAHNQMGNDDEATDHGEGDDRPRPLDGDPPADRGGRG</sequence>
<gene>
    <name evidence="11" type="ORF">EDD54_2813</name>
</gene>
<dbReference type="SUPFAM" id="SSF52540">
    <property type="entry name" value="P-loop containing nucleoside triphosphate hydrolases"/>
    <property type="match status" value="1"/>
</dbReference>
<dbReference type="Gene3D" id="1.10.10.60">
    <property type="entry name" value="Homeodomain-like"/>
    <property type="match status" value="1"/>
</dbReference>
<dbReference type="Pfam" id="PF00158">
    <property type="entry name" value="Sigma54_activat"/>
    <property type="match status" value="1"/>
</dbReference>
<reference evidence="11 12" key="1">
    <citation type="submission" date="2019-03" db="EMBL/GenBank/DDBJ databases">
        <title>Genomic Encyclopedia of Type Strains, Phase IV (KMG-IV): sequencing the most valuable type-strain genomes for metagenomic binning, comparative biology and taxonomic classification.</title>
        <authorList>
            <person name="Goeker M."/>
        </authorList>
    </citation>
    <scope>NUCLEOTIDE SEQUENCE [LARGE SCALE GENOMIC DNA]</scope>
    <source>
        <strain evidence="11 12">DSM 102969</strain>
    </source>
</reference>
<keyword evidence="12" id="KW-1185">Reference proteome</keyword>
<name>A0A4R6RDG4_9HYPH</name>
<dbReference type="InterPro" id="IPR009057">
    <property type="entry name" value="Homeodomain-like_sf"/>
</dbReference>
<dbReference type="InterPro" id="IPR002078">
    <property type="entry name" value="Sigma_54_int"/>
</dbReference>
<dbReference type="InterPro" id="IPR058031">
    <property type="entry name" value="AAA_lid_NorR"/>
</dbReference>
<dbReference type="InterPro" id="IPR013656">
    <property type="entry name" value="PAS_4"/>
</dbReference>
<keyword evidence="5" id="KW-0805">Transcription regulation</keyword>
<dbReference type="InterPro" id="IPR000014">
    <property type="entry name" value="PAS"/>
</dbReference>
<evidence type="ECO:0000256" key="6">
    <source>
        <dbReference type="ARBA" id="ARBA00023159"/>
    </source>
</evidence>
<dbReference type="AlphaFoldDB" id="A0A4R6RDG4"/>
<dbReference type="CDD" id="cd00009">
    <property type="entry name" value="AAA"/>
    <property type="match status" value="1"/>
</dbReference>
<feature type="region of interest" description="Disordered" evidence="9">
    <location>
        <begin position="393"/>
        <end position="429"/>
    </location>
</feature>
<dbReference type="GO" id="GO:0005524">
    <property type="term" value="F:ATP binding"/>
    <property type="evidence" value="ECO:0007669"/>
    <property type="project" value="UniProtKB-KW"/>
</dbReference>
<feature type="domain" description="Sigma-54 factor interaction" evidence="10">
    <location>
        <begin position="154"/>
        <end position="385"/>
    </location>
</feature>
<evidence type="ECO:0000259" key="10">
    <source>
        <dbReference type="PROSITE" id="PS50045"/>
    </source>
</evidence>
<dbReference type="PROSITE" id="PS50045">
    <property type="entry name" value="SIGMA54_INTERACT_4"/>
    <property type="match status" value="1"/>
</dbReference>
<feature type="region of interest" description="Disordered" evidence="9">
    <location>
        <begin position="132"/>
        <end position="155"/>
    </location>
</feature>
<dbReference type="OrthoDB" id="9805953at2"/>
<protein>
    <recommendedName>
        <fullName evidence="8">HTH-type transcriptional regulatory protein TyrR</fullName>
    </recommendedName>
</protein>
<evidence type="ECO:0000256" key="9">
    <source>
        <dbReference type="SAM" id="MobiDB-lite"/>
    </source>
</evidence>
<evidence type="ECO:0000256" key="5">
    <source>
        <dbReference type="ARBA" id="ARBA00023015"/>
    </source>
</evidence>
<dbReference type="Pfam" id="PF08448">
    <property type="entry name" value="PAS_4"/>
    <property type="match status" value="1"/>
</dbReference>
<comment type="caution">
    <text evidence="11">The sequence shown here is derived from an EMBL/GenBank/DDBJ whole genome shotgun (WGS) entry which is preliminary data.</text>
</comment>
<evidence type="ECO:0000256" key="1">
    <source>
        <dbReference type="ARBA" id="ARBA00022741"/>
    </source>
</evidence>
<dbReference type="SUPFAM" id="SSF55785">
    <property type="entry name" value="PYP-like sensor domain (PAS domain)"/>
    <property type="match status" value="1"/>
</dbReference>
<accession>A0A4R6RDG4</accession>
<evidence type="ECO:0000256" key="8">
    <source>
        <dbReference type="ARBA" id="ARBA00029500"/>
    </source>
</evidence>
<evidence type="ECO:0000313" key="11">
    <source>
        <dbReference type="EMBL" id="TDP84209.1"/>
    </source>
</evidence>
<dbReference type="Gene3D" id="3.40.50.300">
    <property type="entry name" value="P-loop containing nucleotide triphosphate hydrolases"/>
    <property type="match status" value="1"/>
</dbReference>
<keyword evidence="7" id="KW-0804">Transcription</keyword>
<organism evidence="11 12">
    <name type="scientific">Oharaeibacter diazotrophicus</name>
    <dbReference type="NCBI Taxonomy" id="1920512"/>
    <lineage>
        <taxon>Bacteria</taxon>
        <taxon>Pseudomonadati</taxon>
        <taxon>Pseudomonadota</taxon>
        <taxon>Alphaproteobacteria</taxon>
        <taxon>Hyphomicrobiales</taxon>
        <taxon>Pleomorphomonadaceae</taxon>
        <taxon>Oharaeibacter</taxon>
    </lineage>
</organism>
<dbReference type="Pfam" id="PF25601">
    <property type="entry name" value="AAA_lid_14"/>
    <property type="match status" value="1"/>
</dbReference>
<dbReference type="SMART" id="SM00382">
    <property type="entry name" value="AAA"/>
    <property type="match status" value="1"/>
</dbReference>
<dbReference type="InterPro" id="IPR030828">
    <property type="entry name" value="HTH_TyrR"/>
</dbReference>
<dbReference type="EMBL" id="SNXY01000008">
    <property type="protein sequence ID" value="TDP84209.1"/>
    <property type="molecule type" value="Genomic_DNA"/>
</dbReference>
<dbReference type="InterPro" id="IPR025944">
    <property type="entry name" value="Sigma_54_int_dom_CS"/>
</dbReference>
<feature type="compositionally biased region" description="Basic and acidic residues" evidence="9">
    <location>
        <begin position="133"/>
        <end position="152"/>
    </location>
</feature>
<dbReference type="Gene3D" id="1.10.8.60">
    <property type="match status" value="1"/>
</dbReference>
<evidence type="ECO:0000256" key="2">
    <source>
        <dbReference type="ARBA" id="ARBA00022797"/>
    </source>
</evidence>
<keyword evidence="2" id="KW-0058">Aromatic hydrocarbons catabolism</keyword>
<evidence type="ECO:0000256" key="7">
    <source>
        <dbReference type="ARBA" id="ARBA00023163"/>
    </source>
</evidence>
<dbReference type="InterPro" id="IPR027417">
    <property type="entry name" value="P-loop_NTPase"/>
</dbReference>
<dbReference type="GO" id="GO:0000160">
    <property type="term" value="P:phosphorelay signal transduction system"/>
    <property type="evidence" value="ECO:0007669"/>
    <property type="project" value="UniProtKB-KW"/>
</dbReference>
<evidence type="ECO:0000313" key="12">
    <source>
        <dbReference type="Proteomes" id="UP000294547"/>
    </source>
</evidence>
<dbReference type="CDD" id="cd00130">
    <property type="entry name" value="PAS"/>
    <property type="match status" value="1"/>
</dbReference>
<evidence type="ECO:0000256" key="4">
    <source>
        <dbReference type="ARBA" id="ARBA00023012"/>
    </source>
</evidence>
<evidence type="ECO:0000256" key="3">
    <source>
        <dbReference type="ARBA" id="ARBA00022840"/>
    </source>
</evidence>
<feature type="compositionally biased region" description="Basic and acidic residues" evidence="9">
    <location>
        <begin position="487"/>
        <end position="511"/>
    </location>
</feature>
<dbReference type="FunFam" id="3.40.50.300:FF:000006">
    <property type="entry name" value="DNA-binding transcriptional regulator NtrC"/>
    <property type="match status" value="1"/>
</dbReference>
<dbReference type="GO" id="GO:0003677">
    <property type="term" value="F:DNA binding"/>
    <property type="evidence" value="ECO:0007669"/>
    <property type="project" value="UniProtKB-KW"/>
</dbReference>
<dbReference type="GO" id="GO:0006355">
    <property type="term" value="P:regulation of DNA-templated transcription"/>
    <property type="evidence" value="ECO:0007669"/>
    <property type="project" value="InterPro"/>
</dbReference>
<dbReference type="RefSeq" id="WP_126540176.1">
    <property type="nucleotide sequence ID" value="NZ_BSPM01000002.1"/>
</dbReference>
<dbReference type="InterPro" id="IPR025662">
    <property type="entry name" value="Sigma_54_int_dom_ATP-bd_1"/>
</dbReference>
<proteinExistence type="predicted"/>
<dbReference type="PANTHER" id="PTHR32071">
    <property type="entry name" value="TRANSCRIPTIONAL REGULATORY PROTEIN"/>
    <property type="match status" value="1"/>
</dbReference>
<dbReference type="SUPFAM" id="SSF46689">
    <property type="entry name" value="Homeodomain-like"/>
    <property type="match status" value="1"/>
</dbReference>
<keyword evidence="4" id="KW-0902">Two-component regulatory system</keyword>
<keyword evidence="3" id="KW-0067">ATP-binding</keyword>
<keyword evidence="6" id="KW-0010">Activator</keyword>
<dbReference type="InterPro" id="IPR035965">
    <property type="entry name" value="PAS-like_dom_sf"/>
</dbReference>
<dbReference type="Proteomes" id="UP000294547">
    <property type="component" value="Unassembled WGS sequence"/>
</dbReference>
<feature type="region of interest" description="Disordered" evidence="9">
    <location>
        <begin position="469"/>
        <end position="511"/>
    </location>
</feature>
<dbReference type="Gene3D" id="3.30.450.20">
    <property type="entry name" value="PAS domain"/>
    <property type="match status" value="1"/>
</dbReference>
<keyword evidence="1" id="KW-0547">Nucleotide-binding</keyword>
<dbReference type="PROSITE" id="PS00675">
    <property type="entry name" value="SIGMA54_INTERACT_1"/>
    <property type="match status" value="1"/>
</dbReference>
<dbReference type="InterPro" id="IPR003593">
    <property type="entry name" value="AAA+_ATPase"/>
</dbReference>
<dbReference type="Pfam" id="PF18024">
    <property type="entry name" value="HTH_50"/>
    <property type="match status" value="1"/>
</dbReference>